<dbReference type="EMBL" id="MCBR01008446">
    <property type="protein sequence ID" value="RKF74514.1"/>
    <property type="molecule type" value="Genomic_DNA"/>
</dbReference>
<dbReference type="InterPro" id="IPR036397">
    <property type="entry name" value="RNaseH_sf"/>
</dbReference>
<evidence type="ECO:0008006" key="3">
    <source>
        <dbReference type="Google" id="ProtNLM"/>
    </source>
</evidence>
<comment type="caution">
    <text evidence="1">The sequence shown here is derived from an EMBL/GenBank/DDBJ whole genome shotgun (WGS) entry which is preliminary data.</text>
</comment>
<proteinExistence type="predicted"/>
<gene>
    <name evidence="1" type="ORF">GcC1_084026</name>
</gene>
<reference evidence="1 2" key="1">
    <citation type="journal article" date="2018" name="BMC Genomics">
        <title>Comparative genome analyses reveal sequence features reflecting distinct modes of host-adaptation between dicot and monocot powdery mildew.</title>
        <authorList>
            <person name="Wu Y."/>
            <person name="Ma X."/>
            <person name="Pan Z."/>
            <person name="Kale S.D."/>
            <person name="Song Y."/>
            <person name="King H."/>
            <person name="Zhang Q."/>
            <person name="Presley C."/>
            <person name="Deng X."/>
            <person name="Wei C.I."/>
            <person name="Xiao S."/>
        </authorList>
    </citation>
    <scope>NUCLEOTIDE SEQUENCE [LARGE SCALE GENOMIC DNA]</scope>
    <source>
        <strain evidence="1">UCSC1</strain>
    </source>
</reference>
<dbReference type="OrthoDB" id="3237746at2759"/>
<evidence type="ECO:0000313" key="1">
    <source>
        <dbReference type="EMBL" id="RKF74514.1"/>
    </source>
</evidence>
<dbReference type="AlphaFoldDB" id="A0A420IIW9"/>
<accession>A0A420IIW9</accession>
<organism evidence="1 2">
    <name type="scientific">Golovinomyces cichoracearum</name>
    <dbReference type="NCBI Taxonomy" id="62708"/>
    <lineage>
        <taxon>Eukaryota</taxon>
        <taxon>Fungi</taxon>
        <taxon>Dikarya</taxon>
        <taxon>Ascomycota</taxon>
        <taxon>Pezizomycotina</taxon>
        <taxon>Leotiomycetes</taxon>
        <taxon>Erysiphales</taxon>
        <taxon>Erysiphaceae</taxon>
        <taxon>Golovinomyces</taxon>
    </lineage>
</organism>
<sequence length="75" mass="8262">MIPKPFGTKVGMYMDSGPHFGDQTRKFAENSGVVWCNSLVAAKTATGMVEKAVDIFQQVLRKLMKSPSKWPESVA</sequence>
<name>A0A420IIW9_9PEZI</name>
<evidence type="ECO:0000313" key="2">
    <source>
        <dbReference type="Proteomes" id="UP000285405"/>
    </source>
</evidence>
<protein>
    <recommendedName>
        <fullName evidence="3">Integrase catalytic domain-containing protein</fullName>
    </recommendedName>
</protein>
<dbReference type="Gene3D" id="3.30.420.10">
    <property type="entry name" value="Ribonuclease H-like superfamily/Ribonuclease H"/>
    <property type="match status" value="1"/>
</dbReference>
<dbReference type="GO" id="GO:0003676">
    <property type="term" value="F:nucleic acid binding"/>
    <property type="evidence" value="ECO:0007669"/>
    <property type="project" value="InterPro"/>
</dbReference>
<dbReference type="Proteomes" id="UP000285405">
    <property type="component" value="Unassembled WGS sequence"/>
</dbReference>